<evidence type="ECO:0000313" key="10">
    <source>
        <dbReference type="EMBL" id="CAG5120096.1"/>
    </source>
</evidence>
<comment type="caution">
    <text evidence="10">The sequence shown here is derived from an EMBL/GenBank/DDBJ whole genome shotgun (WGS) entry which is preliminary data.</text>
</comment>
<dbReference type="EMBL" id="CAJHNH020000832">
    <property type="protein sequence ID" value="CAG5120096.1"/>
    <property type="molecule type" value="Genomic_DNA"/>
</dbReference>
<dbReference type="PANTHER" id="PTHR10159">
    <property type="entry name" value="DUAL SPECIFICITY PROTEIN PHOSPHATASE"/>
    <property type="match status" value="1"/>
</dbReference>
<dbReference type="InterPro" id="IPR000340">
    <property type="entry name" value="Dual-sp_phosphatase_cat-dom"/>
</dbReference>
<keyword evidence="11" id="KW-1185">Reference proteome</keyword>
<dbReference type="SUPFAM" id="SSF52799">
    <property type="entry name" value="(Phosphotyrosine protein) phosphatases II"/>
    <property type="match status" value="1"/>
</dbReference>
<dbReference type="InterPro" id="IPR036873">
    <property type="entry name" value="Rhodanese-like_dom_sf"/>
</dbReference>
<dbReference type="Pfam" id="PF00782">
    <property type="entry name" value="DSPc"/>
    <property type="match status" value="1"/>
</dbReference>
<dbReference type="Pfam" id="PF00581">
    <property type="entry name" value="Rhodanese"/>
    <property type="match status" value="1"/>
</dbReference>
<keyword evidence="5" id="KW-0539">Nucleus</keyword>
<evidence type="ECO:0000256" key="6">
    <source>
        <dbReference type="ARBA" id="ARBA00048336"/>
    </source>
</evidence>
<evidence type="ECO:0000259" key="9">
    <source>
        <dbReference type="PROSITE" id="PS50206"/>
    </source>
</evidence>
<evidence type="ECO:0000256" key="1">
    <source>
        <dbReference type="ARBA" id="ARBA00004123"/>
    </source>
</evidence>
<dbReference type="Gene3D" id="3.40.250.10">
    <property type="entry name" value="Rhodanese-like domain"/>
    <property type="match status" value="1"/>
</dbReference>
<accession>A0A8S3Z0G9</accession>
<sequence length="551" mass="60325">METVCGLNVTEVTKALASNTGHQLLIIDCRSFMAFNQGHILESVNIHCPPILKRRSGGFIALEHIVPCEGKRSQLLSGSFSNVVVYDDNTQELSQVAGDSNLLSVIKSLLKQVDRLTVRFIIGGFEAVREECPVLCINQGVTLSQCIRDKLTQKNKDSTIQTVPAEILPHLYLGDISHSSQRQLLDHLGITAMLNVSSSCENFFQSHFHYMNIQVNDNMDADLLSWFPKIIDFIDSVAQQKGKVLVHCRAGVSRSATVCIAYLMQKQHMSLDAAFEFVVSRRPIIDPNLNFIQQLQRFEASLRPRQQSHFLLPSFTGLTQAKSAPPLSTANFAFFQEKPDCSLHQDMDQSSTLSIPSLPQHVSCLLHPQSPHHVSSSIILANERLSQTSTSIHFNNNVQSPASRPLSLPLVQVTSSLSAQHPSNPEIKSGLSYLSPSAHQPPSLHVSPFRSIFHESAASGQSCRDSYTTAPRTPIASHQFSFLSSDIVTCQALSISSDLASAYQCRPTTPGVLDTSSATFLGSKHSFPSVTVPHSPLSPLAVPLSPLPSFG</sequence>
<dbReference type="InterPro" id="IPR000387">
    <property type="entry name" value="Tyr_Pase_dom"/>
</dbReference>
<dbReference type="GO" id="GO:0001706">
    <property type="term" value="P:endoderm formation"/>
    <property type="evidence" value="ECO:0007669"/>
    <property type="project" value="TreeGrafter"/>
</dbReference>
<dbReference type="GO" id="GO:0043409">
    <property type="term" value="P:negative regulation of MAPK cascade"/>
    <property type="evidence" value="ECO:0007669"/>
    <property type="project" value="TreeGrafter"/>
</dbReference>
<dbReference type="PANTHER" id="PTHR10159:SF530">
    <property type="entry name" value="DUAL SPECIFICITY PROTEIN PHOSPHATASE DDB_G0271350-RELATED"/>
    <property type="match status" value="1"/>
</dbReference>
<dbReference type="PRINTS" id="PR01764">
    <property type="entry name" value="MAPKPHPHTASE"/>
</dbReference>
<dbReference type="GO" id="GO:0005634">
    <property type="term" value="C:nucleus"/>
    <property type="evidence" value="ECO:0007669"/>
    <property type="project" value="UniProtKB-SubCell"/>
</dbReference>
<comment type="subcellular location">
    <subcellularLocation>
        <location evidence="1">Nucleus</location>
    </subcellularLocation>
</comment>
<name>A0A8S3Z0G9_9EUPU</name>
<dbReference type="SMART" id="SM00195">
    <property type="entry name" value="DSPc"/>
    <property type="match status" value="1"/>
</dbReference>
<evidence type="ECO:0000313" key="11">
    <source>
        <dbReference type="Proteomes" id="UP000678393"/>
    </source>
</evidence>
<dbReference type="InterPro" id="IPR008343">
    <property type="entry name" value="MKP"/>
</dbReference>
<dbReference type="SMART" id="SM00404">
    <property type="entry name" value="PTPc_motif"/>
    <property type="match status" value="1"/>
</dbReference>
<evidence type="ECO:0000259" key="8">
    <source>
        <dbReference type="PROSITE" id="PS50056"/>
    </source>
</evidence>
<evidence type="ECO:0000256" key="2">
    <source>
        <dbReference type="ARBA" id="ARBA00008601"/>
    </source>
</evidence>
<dbReference type="InterPro" id="IPR016130">
    <property type="entry name" value="Tyr_Pase_AS"/>
</dbReference>
<comment type="similarity">
    <text evidence="2">Belongs to the protein-tyrosine phosphatase family. Non-receptor class dual specificity subfamily.</text>
</comment>
<dbReference type="GO" id="GO:0005737">
    <property type="term" value="C:cytoplasm"/>
    <property type="evidence" value="ECO:0007669"/>
    <property type="project" value="TreeGrafter"/>
</dbReference>
<dbReference type="PROSITE" id="PS50056">
    <property type="entry name" value="TYR_PHOSPHATASE_2"/>
    <property type="match status" value="1"/>
</dbReference>
<dbReference type="OrthoDB" id="165342at2759"/>
<dbReference type="InterPro" id="IPR029021">
    <property type="entry name" value="Prot-tyrosine_phosphatase-like"/>
</dbReference>
<dbReference type="SUPFAM" id="SSF52821">
    <property type="entry name" value="Rhodanese/Cell cycle control phosphatase"/>
    <property type="match status" value="1"/>
</dbReference>
<dbReference type="PROSITE" id="PS00383">
    <property type="entry name" value="TYR_PHOSPHATASE_1"/>
    <property type="match status" value="1"/>
</dbReference>
<reference evidence="10" key="1">
    <citation type="submission" date="2021-04" db="EMBL/GenBank/DDBJ databases">
        <authorList>
            <consortium name="Molecular Ecology Group"/>
        </authorList>
    </citation>
    <scope>NUCLEOTIDE SEQUENCE</scope>
</reference>
<protein>
    <recommendedName>
        <fullName evidence="12">Protein-serine/threonine phosphatase</fullName>
    </recommendedName>
</protein>
<comment type="catalytic activity">
    <reaction evidence="6">
        <text>O-phospho-L-threonyl-[protein] + H2O = L-threonyl-[protein] + phosphate</text>
        <dbReference type="Rhea" id="RHEA:47004"/>
        <dbReference type="Rhea" id="RHEA-COMP:11060"/>
        <dbReference type="Rhea" id="RHEA-COMP:11605"/>
        <dbReference type="ChEBI" id="CHEBI:15377"/>
        <dbReference type="ChEBI" id="CHEBI:30013"/>
        <dbReference type="ChEBI" id="CHEBI:43474"/>
        <dbReference type="ChEBI" id="CHEBI:61977"/>
        <dbReference type="EC" id="3.1.3.16"/>
    </reaction>
</comment>
<evidence type="ECO:0000256" key="5">
    <source>
        <dbReference type="ARBA" id="ARBA00023242"/>
    </source>
</evidence>
<dbReference type="GO" id="GO:0017017">
    <property type="term" value="F:MAP kinase tyrosine/serine/threonine phosphatase activity"/>
    <property type="evidence" value="ECO:0007669"/>
    <property type="project" value="InterPro"/>
</dbReference>
<dbReference type="CDD" id="cd01446">
    <property type="entry name" value="DSP_MapKP"/>
    <property type="match status" value="1"/>
</dbReference>
<feature type="domain" description="Rhodanese" evidence="9">
    <location>
        <begin position="20"/>
        <end position="137"/>
    </location>
</feature>
<gene>
    <name evidence="10" type="ORF">CUNI_LOCUS5654</name>
</gene>
<evidence type="ECO:0008006" key="12">
    <source>
        <dbReference type="Google" id="ProtNLM"/>
    </source>
</evidence>
<dbReference type="PROSITE" id="PS50206">
    <property type="entry name" value="RHODANESE_3"/>
    <property type="match status" value="1"/>
</dbReference>
<dbReference type="InterPro" id="IPR001763">
    <property type="entry name" value="Rhodanese-like_dom"/>
</dbReference>
<proteinExistence type="inferred from homology"/>
<feature type="domain" description="Tyrosine specific protein phosphatases" evidence="8">
    <location>
        <begin position="231"/>
        <end position="283"/>
    </location>
</feature>
<dbReference type="SMART" id="SM00450">
    <property type="entry name" value="RHOD"/>
    <property type="match status" value="1"/>
</dbReference>
<dbReference type="PROSITE" id="PS50054">
    <property type="entry name" value="TYR_PHOSPHATASE_DUAL"/>
    <property type="match status" value="1"/>
</dbReference>
<dbReference type="PRINTS" id="PR01908">
    <property type="entry name" value="ADSPHPHTASE"/>
</dbReference>
<dbReference type="Proteomes" id="UP000678393">
    <property type="component" value="Unassembled WGS sequence"/>
</dbReference>
<feature type="domain" description="Tyrosine-protein phosphatase" evidence="7">
    <location>
        <begin position="163"/>
        <end position="304"/>
    </location>
</feature>
<organism evidence="10 11">
    <name type="scientific">Candidula unifasciata</name>
    <dbReference type="NCBI Taxonomy" id="100452"/>
    <lineage>
        <taxon>Eukaryota</taxon>
        <taxon>Metazoa</taxon>
        <taxon>Spiralia</taxon>
        <taxon>Lophotrochozoa</taxon>
        <taxon>Mollusca</taxon>
        <taxon>Gastropoda</taxon>
        <taxon>Heterobranchia</taxon>
        <taxon>Euthyneura</taxon>
        <taxon>Panpulmonata</taxon>
        <taxon>Eupulmonata</taxon>
        <taxon>Stylommatophora</taxon>
        <taxon>Helicina</taxon>
        <taxon>Helicoidea</taxon>
        <taxon>Geomitridae</taxon>
        <taxon>Candidula</taxon>
    </lineage>
</organism>
<evidence type="ECO:0000259" key="7">
    <source>
        <dbReference type="PROSITE" id="PS50054"/>
    </source>
</evidence>
<dbReference type="InterPro" id="IPR003595">
    <property type="entry name" value="Tyr_Pase_cat"/>
</dbReference>
<evidence type="ECO:0000256" key="3">
    <source>
        <dbReference type="ARBA" id="ARBA00022801"/>
    </source>
</evidence>
<dbReference type="AlphaFoldDB" id="A0A8S3Z0G9"/>
<dbReference type="Gene3D" id="3.90.190.10">
    <property type="entry name" value="Protein tyrosine phosphatase superfamily"/>
    <property type="match status" value="1"/>
</dbReference>
<keyword evidence="4" id="KW-0904">Protein phosphatase</keyword>
<dbReference type="InterPro" id="IPR020422">
    <property type="entry name" value="TYR_PHOSPHATASE_DUAL_dom"/>
</dbReference>
<dbReference type="GO" id="GO:0004722">
    <property type="term" value="F:protein serine/threonine phosphatase activity"/>
    <property type="evidence" value="ECO:0007669"/>
    <property type="project" value="UniProtKB-EC"/>
</dbReference>
<dbReference type="FunFam" id="3.90.190.10:FF:000004">
    <property type="entry name" value="Protein phosphatase Slingshot homolog 2"/>
    <property type="match status" value="1"/>
</dbReference>
<keyword evidence="3" id="KW-0378">Hydrolase</keyword>
<evidence type="ECO:0000256" key="4">
    <source>
        <dbReference type="ARBA" id="ARBA00022912"/>
    </source>
</evidence>